<name>A0A5D4JL99_9ACTN</name>
<dbReference type="SUPFAM" id="SSF53474">
    <property type="entry name" value="alpha/beta-Hydrolases"/>
    <property type="match status" value="1"/>
</dbReference>
<evidence type="ECO:0000313" key="1">
    <source>
        <dbReference type="EMBL" id="TYR65938.1"/>
    </source>
</evidence>
<reference evidence="1 2" key="1">
    <citation type="submission" date="2019-08" db="EMBL/GenBank/DDBJ databases">
        <title>Draft genome for granaticin producer strain Streptomyces parvus C05.</title>
        <authorList>
            <person name="Gonzalez-Pimentel J.L."/>
        </authorList>
    </citation>
    <scope>NUCLEOTIDE SEQUENCE [LARGE SCALE GENOMIC DNA]</scope>
    <source>
        <strain evidence="1 2">C05</strain>
    </source>
</reference>
<keyword evidence="1" id="KW-0378">Hydrolase</keyword>
<sequence length="319" mass="34342">MRPRLVFVHGIGGPRDAAAERETLLRALGDGARAAGHSRLAAKLLDGSGVDTRFAYYGDLFADPREAQGAAVQGQKDDETELLGALLLDAVDERLADVPDAHETRVLRRARVQLAPEGESQGTGNAVRQVLNAANTLMALPGLRRVGGWVSGAVMLHHLGQVKRYLAREEDEDGLGIDRRIRDRVARELDPDGATVVVAHSLGTVVTFETLHHHPGPVPLFVTLGSPMGMRTAVRPRMRPQPLRVPAAVGSWLNFWDRDDFIVGQPRLERCVAANDAAVLPVSRRVDSDGVWAHPAVKYLAQPGVAGPVAEAIEAAVAR</sequence>
<dbReference type="Proteomes" id="UP000323242">
    <property type="component" value="Unassembled WGS sequence"/>
</dbReference>
<protein>
    <submittedName>
        <fullName evidence="1">Alpha/beta hydrolase</fullName>
    </submittedName>
</protein>
<evidence type="ECO:0000313" key="2">
    <source>
        <dbReference type="Proteomes" id="UP000323242"/>
    </source>
</evidence>
<dbReference type="InterPro" id="IPR029058">
    <property type="entry name" value="AB_hydrolase_fold"/>
</dbReference>
<organism evidence="1 2">
    <name type="scientific">Streptomyces parvus</name>
    <dbReference type="NCBI Taxonomy" id="66428"/>
    <lineage>
        <taxon>Bacteria</taxon>
        <taxon>Bacillati</taxon>
        <taxon>Actinomycetota</taxon>
        <taxon>Actinomycetes</taxon>
        <taxon>Kitasatosporales</taxon>
        <taxon>Streptomycetaceae</taxon>
        <taxon>Streptomyces</taxon>
    </lineage>
</organism>
<dbReference type="Gene3D" id="3.40.50.1820">
    <property type="entry name" value="alpha/beta hydrolase"/>
    <property type="match status" value="1"/>
</dbReference>
<proteinExistence type="predicted"/>
<dbReference type="EMBL" id="VSZQ01000011">
    <property type="protein sequence ID" value="TYR65938.1"/>
    <property type="molecule type" value="Genomic_DNA"/>
</dbReference>
<dbReference type="AlphaFoldDB" id="A0A5D4JL99"/>
<gene>
    <name evidence="1" type="ORF">FY004_03515</name>
</gene>
<comment type="caution">
    <text evidence="1">The sequence shown here is derived from an EMBL/GenBank/DDBJ whole genome shotgun (WGS) entry which is preliminary data.</text>
</comment>
<dbReference type="GO" id="GO:0016787">
    <property type="term" value="F:hydrolase activity"/>
    <property type="evidence" value="ECO:0007669"/>
    <property type="project" value="UniProtKB-KW"/>
</dbReference>
<accession>A0A5D4JL99</accession>
<keyword evidence="2" id="KW-1185">Reference proteome</keyword>